<dbReference type="EMBL" id="HBFQ01001092">
    <property type="protein sequence ID" value="CAD8826360.1"/>
    <property type="molecule type" value="Transcribed_RNA"/>
</dbReference>
<keyword evidence="1" id="KW-0175">Coiled coil</keyword>
<organism evidence="3">
    <name type="scientific">Noctiluca scintillans</name>
    <name type="common">Sea sparkle</name>
    <name type="synonym">Red tide dinoflagellate</name>
    <dbReference type="NCBI Taxonomy" id="2966"/>
    <lineage>
        <taxon>Eukaryota</taxon>
        <taxon>Sar</taxon>
        <taxon>Alveolata</taxon>
        <taxon>Dinophyceae</taxon>
        <taxon>Noctilucales</taxon>
        <taxon>Noctilucaceae</taxon>
        <taxon>Noctiluca</taxon>
    </lineage>
</organism>
<gene>
    <name evidence="3" type="ORF">NSCI0253_LOCUS706</name>
</gene>
<sequence>MYSVQLKAWIDLQVDARLNQVLQGSLDSEIHAARQDCAAALQSSDITQRELNTVMNAQAQLLNVVEGLSEEMARLKACQLDAQLSTALHGGANASARGEVLATVEKVMSTVDDLKRSVSRGESECTAERVGRAEAGLDELRRLFEQHKVAVFEFTRLHDEHSSELSEAANVVTSTRREVDDLTRLLHQLDQRFSSLEEKMRSESARDQRALTVQSDLEGRLEALRLDVRGMSTQASLEVCLEQSKIEITKQVMECESRLGEDLGALQRRVMAELRSESAASLRDEAATRGDLNARFEEIRREILDVATKQVSDSEVRLGDALGSLQQRLVSELRAETTAAFRSEAAAVAALDEQIWLTDQRLGQRIDELLHLRIRDVEREVVSERRHAQGHGSPAVQVMTKYVDHPSIGRDATVRTVHVRPGVDRFVESMRDAHDGVTTETVVEYFDGSVGSCSPQSSVAGESYSGGRTTERQIQIGGRRTDASVDGGRHRIRGDTLLEIAQRERSGMEEHGRSGHHEAEENVFDGMSKSWDARRHEVSREREVHQRRNISAGTLTMAGVAADALMGDHS</sequence>
<feature type="compositionally biased region" description="Polar residues" evidence="2">
    <location>
        <begin position="451"/>
        <end position="460"/>
    </location>
</feature>
<proteinExistence type="predicted"/>
<dbReference type="AlphaFoldDB" id="A0A7S0ZMK5"/>
<feature type="coiled-coil region" evidence="1">
    <location>
        <begin position="172"/>
        <end position="206"/>
    </location>
</feature>
<reference evidence="3" key="1">
    <citation type="submission" date="2021-01" db="EMBL/GenBank/DDBJ databases">
        <authorList>
            <person name="Corre E."/>
            <person name="Pelletier E."/>
            <person name="Niang G."/>
            <person name="Scheremetjew M."/>
            <person name="Finn R."/>
            <person name="Kale V."/>
            <person name="Holt S."/>
            <person name="Cochrane G."/>
            <person name="Meng A."/>
            <person name="Brown T."/>
            <person name="Cohen L."/>
        </authorList>
    </citation>
    <scope>NUCLEOTIDE SEQUENCE</scope>
</reference>
<name>A0A7S0ZMK5_NOCSC</name>
<feature type="region of interest" description="Disordered" evidence="2">
    <location>
        <begin position="451"/>
        <end position="488"/>
    </location>
</feature>
<feature type="compositionally biased region" description="Basic and acidic residues" evidence="2">
    <location>
        <begin position="479"/>
        <end position="488"/>
    </location>
</feature>
<evidence type="ECO:0000256" key="1">
    <source>
        <dbReference type="SAM" id="Coils"/>
    </source>
</evidence>
<protein>
    <submittedName>
        <fullName evidence="3">Uncharacterized protein</fullName>
    </submittedName>
</protein>
<evidence type="ECO:0000313" key="3">
    <source>
        <dbReference type="EMBL" id="CAD8826360.1"/>
    </source>
</evidence>
<accession>A0A7S0ZMK5</accession>
<evidence type="ECO:0000256" key="2">
    <source>
        <dbReference type="SAM" id="MobiDB-lite"/>
    </source>
</evidence>